<reference evidence="2 3" key="1">
    <citation type="submission" date="2019-09" db="EMBL/GenBank/DDBJ databases">
        <title>Genomes of Cryomorphaceae.</title>
        <authorList>
            <person name="Bowman J.P."/>
        </authorList>
    </citation>
    <scope>NUCLEOTIDE SEQUENCE [LARGE SCALE GENOMIC DNA]</scope>
    <source>
        <strain evidence="2 3">KCTC 52047</strain>
    </source>
</reference>
<sequence>MGYHVAIAEEAEADIREAFLWYEDQKNELGDLFQDYIFKAVKSVRINPLKYQVRYDDVRICFLKKFPYGVHFTVTEDEILIIAVFHTSLDPQKRYKR</sequence>
<organism evidence="2 3">
    <name type="scientific">Salibacter halophilus</name>
    <dbReference type="NCBI Taxonomy" id="1803916"/>
    <lineage>
        <taxon>Bacteria</taxon>
        <taxon>Pseudomonadati</taxon>
        <taxon>Bacteroidota</taxon>
        <taxon>Flavobacteriia</taxon>
        <taxon>Flavobacteriales</taxon>
        <taxon>Salibacteraceae</taxon>
        <taxon>Salibacter</taxon>
    </lineage>
</organism>
<evidence type="ECO:0000313" key="3">
    <source>
        <dbReference type="Proteomes" id="UP000435357"/>
    </source>
</evidence>
<dbReference type="InterPro" id="IPR036140">
    <property type="entry name" value="PFN_sf"/>
</dbReference>
<dbReference type="AlphaFoldDB" id="A0A6N6M6B7"/>
<proteinExistence type="predicted"/>
<gene>
    <name evidence="2" type="ORF">F3059_10500</name>
</gene>
<dbReference type="OrthoDB" id="595476at2"/>
<dbReference type="RefSeq" id="WP_151168989.1">
    <property type="nucleotide sequence ID" value="NZ_WACR01000008.1"/>
</dbReference>
<dbReference type="SUPFAM" id="SSF55770">
    <property type="entry name" value="Profilin (actin-binding protein)"/>
    <property type="match status" value="1"/>
</dbReference>
<evidence type="ECO:0000256" key="1">
    <source>
        <dbReference type="ARBA" id="ARBA00022649"/>
    </source>
</evidence>
<dbReference type="Pfam" id="PF05016">
    <property type="entry name" value="ParE_toxin"/>
    <property type="match status" value="1"/>
</dbReference>
<evidence type="ECO:0000313" key="2">
    <source>
        <dbReference type="EMBL" id="KAB1063488.1"/>
    </source>
</evidence>
<dbReference type="Proteomes" id="UP000435357">
    <property type="component" value="Unassembled WGS sequence"/>
</dbReference>
<dbReference type="Gene3D" id="3.30.2310.20">
    <property type="entry name" value="RelE-like"/>
    <property type="match status" value="1"/>
</dbReference>
<name>A0A6N6M6B7_9FLAO</name>
<accession>A0A6N6M6B7</accession>
<protein>
    <submittedName>
        <fullName evidence="2">Type II toxin-antitoxin system RelE/ParE family toxin</fullName>
    </submittedName>
</protein>
<dbReference type="EMBL" id="WACR01000008">
    <property type="protein sequence ID" value="KAB1063488.1"/>
    <property type="molecule type" value="Genomic_DNA"/>
</dbReference>
<dbReference type="InterPro" id="IPR035093">
    <property type="entry name" value="RelE/ParE_toxin_dom_sf"/>
</dbReference>
<keyword evidence="3" id="KW-1185">Reference proteome</keyword>
<dbReference type="InterPro" id="IPR007712">
    <property type="entry name" value="RelE/ParE_toxin"/>
</dbReference>
<keyword evidence="1" id="KW-1277">Toxin-antitoxin system</keyword>
<comment type="caution">
    <text evidence="2">The sequence shown here is derived from an EMBL/GenBank/DDBJ whole genome shotgun (WGS) entry which is preliminary data.</text>
</comment>